<keyword evidence="1" id="KW-0812">Transmembrane</keyword>
<dbReference type="Proteomes" id="UP001596527">
    <property type="component" value="Unassembled WGS sequence"/>
</dbReference>
<keyword evidence="1" id="KW-0472">Membrane</keyword>
<comment type="caution">
    <text evidence="3">The sequence shown here is derived from an EMBL/GenBank/DDBJ whole genome shotgun (WGS) entry which is preliminary data.</text>
</comment>
<reference evidence="4" key="1">
    <citation type="journal article" date="2019" name="Int. J. Syst. Evol. Microbiol.">
        <title>The Global Catalogue of Microorganisms (GCM) 10K type strain sequencing project: providing services to taxonomists for standard genome sequencing and annotation.</title>
        <authorList>
            <consortium name="The Broad Institute Genomics Platform"/>
            <consortium name="The Broad Institute Genome Sequencing Center for Infectious Disease"/>
            <person name="Wu L."/>
            <person name="Ma J."/>
        </authorList>
    </citation>
    <scope>NUCLEOTIDE SEQUENCE [LARGE SCALE GENOMIC DNA]</scope>
    <source>
        <strain evidence="4">CCUG 56698</strain>
    </source>
</reference>
<feature type="transmembrane region" description="Helical" evidence="1">
    <location>
        <begin position="6"/>
        <end position="28"/>
    </location>
</feature>
<feature type="domain" description="VWFA" evidence="2">
    <location>
        <begin position="70"/>
        <end position="274"/>
    </location>
</feature>
<organism evidence="3 4">
    <name type="scientific">Schaalia naturae</name>
    <dbReference type="NCBI Taxonomy" id="635203"/>
    <lineage>
        <taxon>Bacteria</taxon>
        <taxon>Bacillati</taxon>
        <taxon>Actinomycetota</taxon>
        <taxon>Actinomycetes</taxon>
        <taxon>Actinomycetales</taxon>
        <taxon>Actinomycetaceae</taxon>
        <taxon>Schaalia</taxon>
    </lineage>
</organism>
<dbReference type="InterPro" id="IPR036465">
    <property type="entry name" value="vWFA_dom_sf"/>
</dbReference>
<evidence type="ECO:0000259" key="2">
    <source>
        <dbReference type="PROSITE" id="PS50234"/>
    </source>
</evidence>
<evidence type="ECO:0000313" key="4">
    <source>
        <dbReference type="Proteomes" id="UP001596527"/>
    </source>
</evidence>
<dbReference type="EMBL" id="JBHTEF010000001">
    <property type="protein sequence ID" value="MFC7579682.1"/>
    <property type="molecule type" value="Genomic_DNA"/>
</dbReference>
<protein>
    <submittedName>
        <fullName evidence="3">VWA domain-containing protein</fullName>
    </submittedName>
</protein>
<dbReference type="PROSITE" id="PS50234">
    <property type="entry name" value="VWFA"/>
    <property type="match status" value="1"/>
</dbReference>
<sequence length="346" mass="36943">MILRPVIEPVWWIALFAVCGAALVVLGARRSGPRARWATLRRSLMVAVTAVMLAGPSVPGEAVPVTSDTEVWLVLDRTGSMAAEDWGTEDSPRLDGVREDAETILASMAGARFSVLTWDSDLRTVVPLTTDESAVQSYLDTFHQEASEFSQGSSPDRPVGALLERLQAAEQSNPQNVRNVFVLTDGETSNTEQSFDPSTWDILAGHIDGGMVIGYGTEEGGRMRVYRVGDGDAAGQSGGTGGAPEYIRDYSQPGAPEAISRIDESALRGIAGALGVGYVHSPDTAAIASKSSAMMDGAQVVAESRKELSTYRYAVWPFAIALAALVAWEAWSMAGRVRALRRSHAI</sequence>
<evidence type="ECO:0000313" key="3">
    <source>
        <dbReference type="EMBL" id="MFC7579682.1"/>
    </source>
</evidence>
<dbReference type="Pfam" id="PF13519">
    <property type="entry name" value="VWA_2"/>
    <property type="match status" value="1"/>
</dbReference>
<gene>
    <name evidence="3" type="ORF">ACFQWG_00330</name>
</gene>
<keyword evidence="1" id="KW-1133">Transmembrane helix</keyword>
<accession>A0ABW2SI57</accession>
<dbReference type="SUPFAM" id="SSF53300">
    <property type="entry name" value="vWA-like"/>
    <property type="match status" value="1"/>
</dbReference>
<dbReference type="InterPro" id="IPR002035">
    <property type="entry name" value="VWF_A"/>
</dbReference>
<name>A0ABW2SI57_9ACTO</name>
<evidence type="ECO:0000256" key="1">
    <source>
        <dbReference type="SAM" id="Phobius"/>
    </source>
</evidence>
<keyword evidence="4" id="KW-1185">Reference proteome</keyword>
<proteinExistence type="predicted"/>
<dbReference type="Gene3D" id="3.40.50.410">
    <property type="entry name" value="von Willebrand factor, type A domain"/>
    <property type="match status" value="1"/>
</dbReference>
<dbReference type="RefSeq" id="WP_380971107.1">
    <property type="nucleotide sequence ID" value="NZ_JBHTEF010000001.1"/>
</dbReference>
<feature type="transmembrane region" description="Helical" evidence="1">
    <location>
        <begin position="313"/>
        <end position="331"/>
    </location>
</feature>